<feature type="region of interest" description="Disordered" evidence="1">
    <location>
        <begin position="186"/>
        <end position="223"/>
    </location>
</feature>
<sequence length="223" mass="23816">MWVRAPVPARRTRTRGRTRTRRAHQRLRGRAAQKGCAPSPLQAPHASGSVLLWLCTAPPFPPCAPRMRSDSPLTRRAHQRLRGRAAQRGAHQAHSKPRTPHGRSYLGCARRNRSRHAHPECAPTAPLPARRTPRLLRPHPYPPGAPEVTGASGAKGCAPSPARLRAGPALTVQGAPVPAMRTTRSLRVHPYPPGAPEVTGANGAKGCAPSPLQAPHASAPVLP</sequence>
<organism evidence="2 3">
    <name type="scientific">Arthrobacter bambusae</name>
    <dbReference type="NCBI Taxonomy" id="1338426"/>
    <lineage>
        <taxon>Bacteria</taxon>
        <taxon>Bacillati</taxon>
        <taxon>Actinomycetota</taxon>
        <taxon>Actinomycetes</taxon>
        <taxon>Micrococcales</taxon>
        <taxon>Micrococcaceae</taxon>
        <taxon>Arthrobacter</taxon>
    </lineage>
</organism>
<proteinExistence type="predicted"/>
<feature type="compositionally biased region" description="Basic residues" evidence="1">
    <location>
        <begin position="75"/>
        <end position="101"/>
    </location>
</feature>
<feature type="region of interest" description="Disordered" evidence="1">
    <location>
        <begin position="66"/>
        <end position="164"/>
    </location>
</feature>
<comment type="caution">
    <text evidence="2">The sequence shown here is derived from an EMBL/GenBank/DDBJ whole genome shotgun (WGS) entry which is preliminary data.</text>
</comment>
<gene>
    <name evidence="2" type="ORF">ABIE37_002611</name>
</gene>
<feature type="compositionally biased region" description="Basic residues" evidence="1">
    <location>
        <begin position="10"/>
        <end position="31"/>
    </location>
</feature>
<protein>
    <submittedName>
        <fullName evidence="2">Uncharacterized protein</fullName>
    </submittedName>
</protein>
<evidence type="ECO:0000313" key="2">
    <source>
        <dbReference type="EMBL" id="MET4540823.1"/>
    </source>
</evidence>
<evidence type="ECO:0000256" key="1">
    <source>
        <dbReference type="SAM" id="MobiDB-lite"/>
    </source>
</evidence>
<dbReference type="EMBL" id="JBEPSN010000006">
    <property type="protein sequence ID" value="MET4540823.1"/>
    <property type="molecule type" value="Genomic_DNA"/>
</dbReference>
<evidence type="ECO:0000313" key="3">
    <source>
        <dbReference type="Proteomes" id="UP001549307"/>
    </source>
</evidence>
<feature type="region of interest" description="Disordered" evidence="1">
    <location>
        <begin position="1"/>
        <end position="43"/>
    </location>
</feature>
<dbReference type="Proteomes" id="UP001549307">
    <property type="component" value="Unassembled WGS sequence"/>
</dbReference>
<name>A0ABV2P7U7_9MICC</name>
<keyword evidence="3" id="KW-1185">Reference proteome</keyword>
<accession>A0ABV2P7U7</accession>
<reference evidence="2 3" key="1">
    <citation type="submission" date="2024-06" db="EMBL/GenBank/DDBJ databases">
        <title>Sorghum-associated microbial communities from plants grown in Nebraska, USA.</title>
        <authorList>
            <person name="Schachtman D."/>
        </authorList>
    </citation>
    <scope>NUCLEOTIDE SEQUENCE [LARGE SCALE GENOMIC DNA]</scope>
    <source>
        <strain evidence="2 3">3552</strain>
    </source>
</reference>